<protein>
    <submittedName>
        <fullName evidence="1">Uncharacterized protein</fullName>
    </submittedName>
</protein>
<dbReference type="Proteomes" id="UP000233551">
    <property type="component" value="Unassembled WGS sequence"/>
</dbReference>
<gene>
    <name evidence="1" type="ORF">CRG98_005915</name>
</gene>
<dbReference type="OrthoDB" id="41532at2759"/>
<organism evidence="1 2">
    <name type="scientific">Punica granatum</name>
    <name type="common">Pomegranate</name>
    <dbReference type="NCBI Taxonomy" id="22663"/>
    <lineage>
        <taxon>Eukaryota</taxon>
        <taxon>Viridiplantae</taxon>
        <taxon>Streptophyta</taxon>
        <taxon>Embryophyta</taxon>
        <taxon>Tracheophyta</taxon>
        <taxon>Spermatophyta</taxon>
        <taxon>Magnoliopsida</taxon>
        <taxon>eudicotyledons</taxon>
        <taxon>Gunneridae</taxon>
        <taxon>Pentapetalae</taxon>
        <taxon>rosids</taxon>
        <taxon>malvids</taxon>
        <taxon>Myrtales</taxon>
        <taxon>Lythraceae</taxon>
        <taxon>Punica</taxon>
    </lineage>
</organism>
<accession>A0A2I0KYY2</accession>
<dbReference type="AlphaFoldDB" id="A0A2I0KYY2"/>
<dbReference type="InterPro" id="IPR016181">
    <property type="entry name" value="Acyl_CoA_acyltransferase"/>
</dbReference>
<reference evidence="1 2" key="1">
    <citation type="submission" date="2017-11" db="EMBL/GenBank/DDBJ databases">
        <title>De-novo sequencing of pomegranate (Punica granatum L.) genome.</title>
        <authorList>
            <person name="Akparov Z."/>
            <person name="Amiraslanov A."/>
            <person name="Hajiyeva S."/>
            <person name="Abbasov M."/>
            <person name="Kaur K."/>
            <person name="Hamwieh A."/>
            <person name="Solovyev V."/>
            <person name="Salamov A."/>
            <person name="Braich B."/>
            <person name="Kosarev P."/>
            <person name="Mahmoud A."/>
            <person name="Hajiyev E."/>
            <person name="Babayeva S."/>
            <person name="Izzatullayeva V."/>
            <person name="Mammadov A."/>
            <person name="Mammadov A."/>
            <person name="Sharifova S."/>
            <person name="Ojaghi J."/>
            <person name="Eynullazada K."/>
            <person name="Bayramov B."/>
            <person name="Abdulazimova A."/>
            <person name="Shahmuradov I."/>
        </authorList>
    </citation>
    <scope>NUCLEOTIDE SEQUENCE [LARGE SCALE GENOMIC DNA]</scope>
    <source>
        <strain evidence="2">cv. AG2017</strain>
        <tissue evidence="1">Leaf</tissue>
    </source>
</reference>
<dbReference type="GO" id="GO:0016747">
    <property type="term" value="F:acyltransferase activity, transferring groups other than amino-acyl groups"/>
    <property type="evidence" value="ECO:0007669"/>
    <property type="project" value="InterPro"/>
</dbReference>
<comment type="caution">
    <text evidence="1">The sequence shown here is derived from an EMBL/GenBank/DDBJ whole genome shotgun (WGS) entry which is preliminary data.</text>
</comment>
<dbReference type="Gene3D" id="3.40.630.30">
    <property type="match status" value="1"/>
</dbReference>
<dbReference type="SUPFAM" id="SSF55729">
    <property type="entry name" value="Acyl-CoA N-acyltransferases (Nat)"/>
    <property type="match status" value="1"/>
</dbReference>
<dbReference type="GeneID" id="116193509"/>
<dbReference type="PROSITE" id="PS51186">
    <property type="entry name" value="GNAT"/>
    <property type="match status" value="1"/>
</dbReference>
<evidence type="ECO:0000313" key="2">
    <source>
        <dbReference type="Proteomes" id="UP000233551"/>
    </source>
</evidence>
<keyword evidence="2" id="KW-1185">Reference proteome</keyword>
<evidence type="ECO:0000313" key="1">
    <source>
        <dbReference type="EMBL" id="PKI73674.1"/>
    </source>
</evidence>
<sequence length="291" mass="33116">MSGISIPGPKFFRFSANGSSNHQEVRRTAASASWTMSTESKPAQPKETEDLSLPKPLPPPHRLDGQKSFGLQFNRLQPLEKDFVQQNRLEFGQFMAREALLDEEYWTAAWLRAESNWEDRPHERYVENYKRKFAEQEFSAIKRRCRGTNGQKCTCIVMVKKDRGNDKRTVLKSVVGTLDFSIRYLLHGETFPGEKVRAPLFCRISRTGPSRYGYIANLCVAKSARRQGIASNMLNFALASAKSTGVEVVYVHVHRDNKAAQLMYGKIGFQVVQEATSQLIEEQTYLLSVEI</sequence>
<dbReference type="InterPro" id="IPR000182">
    <property type="entry name" value="GNAT_dom"/>
</dbReference>
<proteinExistence type="predicted"/>
<dbReference type="EMBL" id="PGOL01000265">
    <property type="protein sequence ID" value="PKI73674.1"/>
    <property type="molecule type" value="Genomic_DNA"/>
</dbReference>
<dbReference type="Pfam" id="PF00583">
    <property type="entry name" value="Acetyltransf_1"/>
    <property type="match status" value="1"/>
</dbReference>
<dbReference type="PANTHER" id="PTHR47426:SF3">
    <property type="entry name" value="GCN5-RELATED N-ACETYLTRANSFERASE 6, CHLOROPLASTIC"/>
    <property type="match status" value="1"/>
</dbReference>
<dbReference type="CDD" id="cd04301">
    <property type="entry name" value="NAT_SF"/>
    <property type="match status" value="1"/>
</dbReference>
<name>A0A2I0KYY2_PUNGR</name>
<dbReference type="PANTHER" id="PTHR47426">
    <property type="entry name" value="ACYL-COA N-ACYLTRANSFERASES (NAT) SUPERFAMILY PROTEIN"/>
    <property type="match status" value="1"/>
</dbReference>